<protein>
    <recommendedName>
        <fullName evidence="4">DUF5673 domain-containing protein</fullName>
    </recommendedName>
</protein>
<gene>
    <name evidence="2" type="ORF">A3J11_01170</name>
</gene>
<feature type="transmembrane region" description="Helical" evidence="1">
    <location>
        <begin position="21"/>
        <end position="39"/>
    </location>
</feature>
<keyword evidence="1" id="KW-0472">Membrane</keyword>
<comment type="caution">
    <text evidence="2">The sequence shown here is derived from an EMBL/GenBank/DDBJ whole genome shotgun (WGS) entry which is preliminary data.</text>
</comment>
<organism evidence="2 3">
    <name type="scientific">Candidatus Kaiserbacteria bacterium RIFCSPLOWO2_02_FULL_55_12</name>
    <dbReference type="NCBI Taxonomy" id="1798522"/>
    <lineage>
        <taxon>Bacteria</taxon>
        <taxon>Candidatus Kaiseribacteriota</taxon>
    </lineage>
</organism>
<dbReference type="EMBL" id="MFMJ01000003">
    <property type="protein sequence ID" value="OGG80069.1"/>
    <property type="molecule type" value="Genomic_DNA"/>
</dbReference>
<evidence type="ECO:0000313" key="3">
    <source>
        <dbReference type="Proteomes" id="UP000178919"/>
    </source>
</evidence>
<evidence type="ECO:0000313" key="2">
    <source>
        <dbReference type="EMBL" id="OGG80069.1"/>
    </source>
</evidence>
<accession>A0A1F6F2K6</accession>
<reference evidence="2 3" key="1">
    <citation type="journal article" date="2016" name="Nat. Commun.">
        <title>Thousands of microbial genomes shed light on interconnected biogeochemical processes in an aquifer system.</title>
        <authorList>
            <person name="Anantharaman K."/>
            <person name="Brown C.T."/>
            <person name="Hug L.A."/>
            <person name="Sharon I."/>
            <person name="Castelle C.J."/>
            <person name="Probst A.J."/>
            <person name="Thomas B.C."/>
            <person name="Singh A."/>
            <person name="Wilkins M.J."/>
            <person name="Karaoz U."/>
            <person name="Brodie E.L."/>
            <person name="Williams K.H."/>
            <person name="Hubbard S.S."/>
            <person name="Banfield J.F."/>
        </authorList>
    </citation>
    <scope>NUCLEOTIDE SEQUENCE [LARGE SCALE GENOMIC DNA]</scope>
</reference>
<dbReference type="Proteomes" id="UP000178919">
    <property type="component" value="Unassembled WGS sequence"/>
</dbReference>
<keyword evidence="1" id="KW-1133">Transmembrane helix</keyword>
<keyword evidence="1" id="KW-0812">Transmembrane</keyword>
<evidence type="ECO:0000256" key="1">
    <source>
        <dbReference type="SAM" id="Phobius"/>
    </source>
</evidence>
<dbReference type="AlphaFoldDB" id="A0A1F6F2K6"/>
<evidence type="ECO:0008006" key="4">
    <source>
        <dbReference type="Google" id="ProtNLM"/>
    </source>
</evidence>
<feature type="transmembrane region" description="Helical" evidence="1">
    <location>
        <begin position="45"/>
        <end position="62"/>
    </location>
</feature>
<sequence length="157" mass="17490">MARDAIAEWEGREYDHNPKSADWYWALGIIAVAGGVASILFGNYLLAALIVIAAVALALHAAKEPPVHRFRLVEQGIVIGEELHPFERMISFTVLEDIEDEFPPMLSIKTESWLSPHLVIPLAGVNADAVYAYFLKHVDEDEHKHTFADLVAAWLGF</sequence>
<name>A0A1F6F2K6_9BACT</name>
<proteinExistence type="predicted"/>